<reference evidence="3 4" key="1">
    <citation type="submission" date="2018-01" db="EMBL/GenBank/DDBJ databases">
        <title>Complete genome sequencing of Sporolactobacillus terrae DLG3.</title>
        <authorList>
            <person name="Nam Y.-D."/>
            <person name="Kang J."/>
            <person name="Chung W.-H."/>
        </authorList>
    </citation>
    <scope>NUCLEOTIDE SEQUENCE [LARGE SCALE GENOMIC DNA]</scope>
    <source>
        <strain evidence="3 4">DLG3</strain>
    </source>
</reference>
<keyword evidence="4" id="KW-1185">Reference proteome</keyword>
<protein>
    <submittedName>
        <fullName evidence="2">Uncharacterized protein</fullName>
    </submittedName>
</protein>
<proteinExistence type="predicted"/>
<sequence length="112" mass="13816">MMNHLNCDKVDDYLDLLLYAKKIKDVEWQQEIKERLLAYLEESEARRQQRMTDLRIKLSYVNRRILVLYQQLRKRNVELTEKITNELYALKERRMELEAEIGQMREQNRRIS</sequence>
<accession>A0A410D759</accession>
<name>A0A410D759_9BACL</name>
<dbReference type="EMBL" id="CP025688">
    <property type="protein sequence ID" value="QAA21949.1"/>
    <property type="molecule type" value="Genomic_DNA"/>
</dbReference>
<dbReference type="EMBL" id="AP021853">
    <property type="protein sequence ID" value="BBN98225.1"/>
    <property type="molecule type" value="Genomic_DNA"/>
</dbReference>
<evidence type="ECO:0000313" key="3">
    <source>
        <dbReference type="EMBL" id="QAA21949.1"/>
    </source>
</evidence>
<reference evidence="2 5" key="2">
    <citation type="submission" date="2019-09" db="EMBL/GenBank/DDBJ databases">
        <title>Complete genome sequence of Sporolactobacillus terrae 70-3.</title>
        <authorList>
            <person name="Tanaka N."/>
            <person name="Shiwa Y."/>
            <person name="Fujita N."/>
            <person name="Tanasupawat S."/>
        </authorList>
    </citation>
    <scope>NUCLEOTIDE SEQUENCE [LARGE SCALE GENOMIC DNA]</scope>
    <source>
        <strain evidence="2 5">70-3</strain>
    </source>
</reference>
<evidence type="ECO:0000256" key="1">
    <source>
        <dbReference type="SAM" id="Coils"/>
    </source>
</evidence>
<evidence type="ECO:0000313" key="4">
    <source>
        <dbReference type="Proteomes" id="UP000285882"/>
    </source>
</evidence>
<evidence type="ECO:0000313" key="5">
    <source>
        <dbReference type="Proteomes" id="UP000326951"/>
    </source>
</evidence>
<feature type="coiled-coil region" evidence="1">
    <location>
        <begin position="80"/>
        <end position="107"/>
    </location>
</feature>
<organism evidence="2 5">
    <name type="scientific">Sporolactobacillus terrae</name>
    <dbReference type="NCBI Taxonomy" id="269673"/>
    <lineage>
        <taxon>Bacteria</taxon>
        <taxon>Bacillati</taxon>
        <taxon>Bacillota</taxon>
        <taxon>Bacilli</taxon>
        <taxon>Bacillales</taxon>
        <taxon>Sporolactobacillaceae</taxon>
        <taxon>Sporolactobacillus</taxon>
    </lineage>
</organism>
<gene>
    <name evidence="3" type="ORF">C0674_04570</name>
    <name evidence="2" type="ORF">St703_09300</name>
</gene>
<dbReference type="AlphaFoldDB" id="A0A410D759"/>
<keyword evidence="1" id="KW-0175">Coiled coil</keyword>
<dbReference type="RefSeq" id="WP_028977744.1">
    <property type="nucleotide sequence ID" value="NZ_AP021853.1"/>
</dbReference>
<evidence type="ECO:0000313" key="2">
    <source>
        <dbReference type="EMBL" id="BBN98225.1"/>
    </source>
</evidence>
<dbReference type="Proteomes" id="UP000285882">
    <property type="component" value="Chromosome"/>
</dbReference>
<dbReference type="Proteomes" id="UP000326951">
    <property type="component" value="Chromosome"/>
</dbReference>